<organism evidence="2 3">
    <name type="scientific">Microcella alkaliphila</name>
    <dbReference type="NCBI Taxonomy" id="279828"/>
    <lineage>
        <taxon>Bacteria</taxon>
        <taxon>Bacillati</taxon>
        <taxon>Actinomycetota</taxon>
        <taxon>Actinomycetes</taxon>
        <taxon>Micrococcales</taxon>
        <taxon>Microbacteriaceae</taxon>
        <taxon>Microcella</taxon>
    </lineage>
</organism>
<dbReference type="EMBL" id="AP017315">
    <property type="protein sequence ID" value="BAU32818.1"/>
    <property type="molecule type" value="Genomic_DNA"/>
</dbReference>
<evidence type="ECO:0000313" key="3">
    <source>
        <dbReference type="Proteomes" id="UP000218965"/>
    </source>
</evidence>
<dbReference type="RefSeq" id="WP_161494111.1">
    <property type="nucleotide sequence ID" value="NZ_AP017315.1"/>
</dbReference>
<evidence type="ECO:0000313" key="2">
    <source>
        <dbReference type="EMBL" id="BAU32818.1"/>
    </source>
</evidence>
<proteinExistence type="predicted"/>
<accession>A0A0U5CGV9</accession>
<keyword evidence="1" id="KW-1133">Transmembrane helix</keyword>
<keyword evidence="1" id="KW-0472">Membrane</keyword>
<dbReference type="Proteomes" id="UP000218965">
    <property type="component" value="Chromosome"/>
</dbReference>
<dbReference type="KEGG" id="malk:MalAC0309_1973"/>
<reference evidence="3" key="1">
    <citation type="submission" date="2015-12" db="EMBL/GenBank/DDBJ databases">
        <authorList>
            <person name="Shamseldin A."/>
            <person name="Moawad H."/>
            <person name="Abd El-Rahim W.M."/>
            <person name="Sadowsky M.J."/>
        </authorList>
    </citation>
    <scope>NUCLEOTIDE SEQUENCE [LARGE SCALE GENOMIC DNA]</scope>
    <source>
        <strain evidence="3">JAM AC0309</strain>
    </source>
</reference>
<protein>
    <submittedName>
        <fullName evidence="2">Peptide chain release factor 1</fullName>
    </submittedName>
</protein>
<evidence type="ECO:0000256" key="1">
    <source>
        <dbReference type="SAM" id="Phobius"/>
    </source>
</evidence>
<sequence>MSMEHPSVNAPTWSFWRLFSMLSLVGSAGWTLSRPLVIADNPEQMRELYLIIASTVGGGAIVVVGALLAGGVRMGIAEASRLAAAPSAIRAATASFTPTRIGMRALALRYNLRPQRVFFLSWALVEVDESGVSIRRANEEADVVLHIPASRITNVRLGAMTDSLIRVPTLNVEVGPSDESAVVPIALLAGPTKALPLIERELFVAEARRLLGLGVAP</sequence>
<dbReference type="AlphaFoldDB" id="A0A0U5CGV9"/>
<feature type="transmembrane region" description="Helical" evidence="1">
    <location>
        <begin position="49"/>
        <end position="72"/>
    </location>
</feature>
<name>A0A0U5CGV9_9MICO</name>
<keyword evidence="1" id="KW-0812">Transmembrane</keyword>
<reference evidence="2 3" key="2">
    <citation type="submission" date="2016-01" db="EMBL/GenBank/DDBJ databases">
        <title>Microcella alkaliphila JAM AC0309 whole genome shotgun sequence.</title>
        <authorList>
            <person name="Kurata A."/>
            <person name="Hirose Y."/>
            <person name="Kishimoto N."/>
            <person name="Kobayashi T."/>
        </authorList>
    </citation>
    <scope>NUCLEOTIDE SEQUENCE [LARGE SCALE GENOMIC DNA]</scope>
    <source>
        <strain evidence="2 3">JAM AC0309</strain>
    </source>
</reference>
<gene>
    <name evidence="2" type="primary">prfA_1</name>
    <name evidence="2" type="ORF">MalAC0309_1973</name>
</gene>